<feature type="region of interest" description="Disordered" evidence="1">
    <location>
        <begin position="52"/>
        <end position="71"/>
    </location>
</feature>
<evidence type="ECO:0000313" key="4">
    <source>
        <dbReference type="Proteomes" id="UP001363622"/>
    </source>
</evidence>
<reference evidence="3 4" key="1">
    <citation type="submission" date="2024-04" db="EMBL/GenBank/DDBJ databases">
        <title>Phyllosticta paracitricarpa is synonymous to the EU quarantine fungus P. citricarpa based on phylogenomic analyses.</title>
        <authorList>
            <consortium name="Lawrence Berkeley National Laboratory"/>
            <person name="Van Ingen-Buijs V.A."/>
            <person name="Van Westerhoven A.C."/>
            <person name="Haridas S."/>
            <person name="Skiadas P."/>
            <person name="Martin F."/>
            <person name="Groenewald J.Z."/>
            <person name="Crous P.W."/>
            <person name="Seidl M.F."/>
        </authorList>
    </citation>
    <scope>NUCLEOTIDE SEQUENCE [LARGE SCALE GENOMIC DNA]</scope>
    <source>
        <strain evidence="3 4">CBS 123371</strain>
    </source>
</reference>
<proteinExistence type="predicted"/>
<feature type="region of interest" description="Disordered" evidence="1">
    <location>
        <begin position="134"/>
        <end position="186"/>
    </location>
</feature>
<evidence type="ECO:0000256" key="1">
    <source>
        <dbReference type="SAM" id="MobiDB-lite"/>
    </source>
</evidence>
<sequence>MHLLLFFCRVCCDWVCVWFETGVNARGEGDASDVMVEGRGGAKLKSFIQDVPPCERSTNSRGDERGPPSTPCMTAKQVFDLQHNRKSQPAFVFYSHDEEHPVSQPASSHFVSIHQPPLQPSATATATATATCCQQPPRQRHPTPYLPRFPTTSPRSVQRSLKWSIGPHSATPRSCVTHPLPAARMQ</sequence>
<organism evidence="3 4">
    <name type="scientific">Phyllosticta citriasiana</name>
    <dbReference type="NCBI Taxonomy" id="595635"/>
    <lineage>
        <taxon>Eukaryota</taxon>
        <taxon>Fungi</taxon>
        <taxon>Dikarya</taxon>
        <taxon>Ascomycota</taxon>
        <taxon>Pezizomycotina</taxon>
        <taxon>Dothideomycetes</taxon>
        <taxon>Dothideomycetes incertae sedis</taxon>
        <taxon>Botryosphaeriales</taxon>
        <taxon>Phyllostictaceae</taxon>
        <taxon>Phyllosticta</taxon>
    </lineage>
</organism>
<name>A0ABR1KFX7_9PEZI</name>
<evidence type="ECO:0000256" key="2">
    <source>
        <dbReference type="SAM" id="SignalP"/>
    </source>
</evidence>
<feature type="compositionally biased region" description="Polar residues" evidence="1">
    <location>
        <begin position="150"/>
        <end position="161"/>
    </location>
</feature>
<feature type="signal peptide" evidence="2">
    <location>
        <begin position="1"/>
        <end position="25"/>
    </location>
</feature>
<keyword evidence="4" id="KW-1185">Reference proteome</keyword>
<protein>
    <submittedName>
        <fullName evidence="3">Uncharacterized protein</fullName>
    </submittedName>
</protein>
<evidence type="ECO:0000313" key="3">
    <source>
        <dbReference type="EMBL" id="KAK7513647.1"/>
    </source>
</evidence>
<dbReference type="EMBL" id="JBBPHU010000009">
    <property type="protein sequence ID" value="KAK7513647.1"/>
    <property type="molecule type" value="Genomic_DNA"/>
</dbReference>
<dbReference type="Proteomes" id="UP001363622">
    <property type="component" value="Unassembled WGS sequence"/>
</dbReference>
<keyword evidence="2" id="KW-0732">Signal</keyword>
<feature type="chain" id="PRO_5045201561" evidence="2">
    <location>
        <begin position="26"/>
        <end position="186"/>
    </location>
</feature>
<gene>
    <name evidence="3" type="ORF">IWZ03DRAFT_237609</name>
</gene>
<accession>A0ABR1KFX7</accession>
<comment type="caution">
    <text evidence="3">The sequence shown here is derived from an EMBL/GenBank/DDBJ whole genome shotgun (WGS) entry which is preliminary data.</text>
</comment>